<protein>
    <recommendedName>
        <fullName evidence="3">RRM domain-containing protein</fullName>
    </recommendedName>
</protein>
<reference evidence="5" key="1">
    <citation type="journal article" date="2016" name="Nature">
        <title>The genome of the seagrass Zostera marina reveals angiosperm adaptation to the sea.</title>
        <authorList>
            <person name="Olsen J.L."/>
            <person name="Rouze P."/>
            <person name="Verhelst B."/>
            <person name="Lin Y.-C."/>
            <person name="Bayer T."/>
            <person name="Collen J."/>
            <person name="Dattolo E."/>
            <person name="De Paoli E."/>
            <person name="Dittami S."/>
            <person name="Maumus F."/>
            <person name="Michel G."/>
            <person name="Kersting A."/>
            <person name="Lauritano C."/>
            <person name="Lohaus R."/>
            <person name="Toepel M."/>
            <person name="Tonon T."/>
            <person name="Vanneste K."/>
            <person name="Amirebrahimi M."/>
            <person name="Brakel J."/>
            <person name="Bostroem C."/>
            <person name="Chovatia M."/>
            <person name="Grimwood J."/>
            <person name="Jenkins J.W."/>
            <person name="Jueterbock A."/>
            <person name="Mraz A."/>
            <person name="Stam W.T."/>
            <person name="Tice H."/>
            <person name="Bornberg-Bauer E."/>
            <person name="Green P.J."/>
            <person name="Pearson G.A."/>
            <person name="Procaccini G."/>
            <person name="Duarte C.M."/>
            <person name="Schmutz J."/>
            <person name="Reusch T.B.H."/>
            <person name="Van de Peer Y."/>
        </authorList>
    </citation>
    <scope>NUCLEOTIDE SEQUENCE [LARGE SCALE GENOMIC DNA]</scope>
    <source>
        <strain evidence="5">cv. Finnish</strain>
    </source>
</reference>
<comment type="caution">
    <text evidence="4">The sequence shown here is derived from an EMBL/GenBank/DDBJ whole genome shotgun (WGS) entry which is preliminary data.</text>
</comment>
<dbReference type="InterPro" id="IPR035979">
    <property type="entry name" value="RBD_domain_sf"/>
</dbReference>
<proteinExistence type="predicted"/>
<name>A0A0K9PMV7_ZOSMR</name>
<keyword evidence="1 2" id="KW-0694">RNA-binding</keyword>
<dbReference type="InterPro" id="IPR012677">
    <property type="entry name" value="Nucleotide-bd_a/b_plait_sf"/>
</dbReference>
<dbReference type="OrthoDB" id="431169at2759"/>
<dbReference type="InterPro" id="IPR000504">
    <property type="entry name" value="RRM_dom"/>
</dbReference>
<evidence type="ECO:0000313" key="4">
    <source>
        <dbReference type="EMBL" id="KMZ69560.1"/>
    </source>
</evidence>
<dbReference type="OMA" id="NNCTRRE"/>
<dbReference type="GO" id="GO:0003729">
    <property type="term" value="F:mRNA binding"/>
    <property type="evidence" value="ECO:0000318"/>
    <property type="project" value="GO_Central"/>
</dbReference>
<dbReference type="PROSITE" id="PS50102">
    <property type="entry name" value="RRM"/>
    <property type="match status" value="1"/>
</dbReference>
<feature type="domain" description="RRM" evidence="3">
    <location>
        <begin position="129"/>
        <end position="215"/>
    </location>
</feature>
<accession>A0A0K9PMV7</accession>
<dbReference type="Pfam" id="PF00076">
    <property type="entry name" value="RRM_1"/>
    <property type="match status" value="1"/>
</dbReference>
<evidence type="ECO:0000256" key="2">
    <source>
        <dbReference type="PROSITE-ProRule" id="PRU00176"/>
    </source>
</evidence>
<dbReference type="SUPFAM" id="SSF54928">
    <property type="entry name" value="RNA-binding domain, RBD"/>
    <property type="match status" value="1"/>
</dbReference>
<sequence length="221" mass="24218">MSDPYRRFSMKELDSRASFPGYSDGYAGDRLPSNFLQTSTVRSGAYNFTDLAAIGNRATTEIGGIPSASTTLISNHLAVGAGTDRGIPSLHDPALVRKETPLAAISSGADIERPISVANSVSLHGDECSVLYIDGLPTDCTRREVGHLFRPFIGFKNIRLYHKEPRQSEDKARVLCFVEFEDAKCATIALDALQGYKFDDKKTNAPILKIHFAHFPIRLPS</sequence>
<dbReference type="AlphaFoldDB" id="A0A0K9PMV7"/>
<gene>
    <name evidence="4" type="ORF">ZOSMA_20G00380</name>
</gene>
<dbReference type="Proteomes" id="UP000036987">
    <property type="component" value="Unassembled WGS sequence"/>
</dbReference>
<dbReference type="CDD" id="cd21618">
    <property type="entry name" value="RRM_AtNSRA_like"/>
    <property type="match status" value="1"/>
</dbReference>
<dbReference type="PANTHER" id="PTHR10501">
    <property type="entry name" value="U1 SMALL NUCLEAR RIBONUCLEOPROTEIN A/U2 SMALL NUCLEAR RIBONUCLEOPROTEIN B"/>
    <property type="match status" value="1"/>
</dbReference>
<evidence type="ECO:0000313" key="5">
    <source>
        <dbReference type="Proteomes" id="UP000036987"/>
    </source>
</evidence>
<dbReference type="Gene3D" id="3.30.70.330">
    <property type="match status" value="1"/>
</dbReference>
<organism evidence="4 5">
    <name type="scientific">Zostera marina</name>
    <name type="common">Eelgrass</name>
    <dbReference type="NCBI Taxonomy" id="29655"/>
    <lineage>
        <taxon>Eukaryota</taxon>
        <taxon>Viridiplantae</taxon>
        <taxon>Streptophyta</taxon>
        <taxon>Embryophyta</taxon>
        <taxon>Tracheophyta</taxon>
        <taxon>Spermatophyta</taxon>
        <taxon>Magnoliopsida</taxon>
        <taxon>Liliopsida</taxon>
        <taxon>Zosteraceae</taxon>
        <taxon>Zostera</taxon>
    </lineage>
</organism>
<dbReference type="SMART" id="SM00360">
    <property type="entry name" value="RRM"/>
    <property type="match status" value="1"/>
</dbReference>
<dbReference type="EMBL" id="LFYR01000757">
    <property type="protein sequence ID" value="KMZ69560.1"/>
    <property type="molecule type" value="Genomic_DNA"/>
</dbReference>
<evidence type="ECO:0000259" key="3">
    <source>
        <dbReference type="PROSITE" id="PS50102"/>
    </source>
</evidence>
<keyword evidence="5" id="KW-1185">Reference proteome</keyword>
<evidence type="ECO:0000256" key="1">
    <source>
        <dbReference type="ARBA" id="ARBA00022884"/>
    </source>
</evidence>